<proteinExistence type="predicted"/>
<evidence type="ECO:0000256" key="1">
    <source>
        <dbReference type="SAM" id="SignalP"/>
    </source>
</evidence>
<keyword evidence="1" id="KW-0732">Signal</keyword>
<gene>
    <name evidence="2" type="ORF">PQ472_08040</name>
</gene>
<feature type="chain" id="PRO_5047313090" description="Prepilin-type N-terminal cleavage/methylation domain-containing protein" evidence="1">
    <location>
        <begin position="20"/>
        <end position="95"/>
    </location>
</feature>
<keyword evidence="3" id="KW-1185">Reference proteome</keyword>
<dbReference type="Proteomes" id="UP001220377">
    <property type="component" value="Chromosome"/>
</dbReference>
<organism evidence="2 3">
    <name type="scientific">Lacticaseibacillus pabuli</name>
    <dbReference type="NCBI Taxonomy" id="3025672"/>
    <lineage>
        <taxon>Bacteria</taxon>
        <taxon>Bacillati</taxon>
        <taxon>Bacillota</taxon>
        <taxon>Bacilli</taxon>
        <taxon>Lactobacillales</taxon>
        <taxon>Lactobacillaceae</taxon>
        <taxon>Lacticaseibacillus</taxon>
    </lineage>
</organism>
<evidence type="ECO:0000313" key="3">
    <source>
        <dbReference type="Proteomes" id="UP001220377"/>
    </source>
</evidence>
<evidence type="ECO:0000313" key="2">
    <source>
        <dbReference type="EMBL" id="WDF81875.1"/>
    </source>
</evidence>
<accession>A0ABY7WRX9</accession>
<reference evidence="2 3" key="1">
    <citation type="submission" date="2023-02" db="EMBL/GenBank/DDBJ databases">
        <title>Genome sequence of Lacticaseibacillus sp. KACC 23028.</title>
        <authorList>
            <person name="Kim S."/>
            <person name="Heo J."/>
            <person name="Kwon S.-W."/>
        </authorList>
    </citation>
    <scope>NUCLEOTIDE SEQUENCE [LARGE SCALE GENOMIC DNA]</scope>
    <source>
        <strain evidence="2 3">KACC 23028</strain>
    </source>
</reference>
<feature type="signal peptide" evidence="1">
    <location>
        <begin position="1"/>
        <end position="19"/>
    </location>
</feature>
<evidence type="ECO:0008006" key="4">
    <source>
        <dbReference type="Google" id="ProtNLM"/>
    </source>
</evidence>
<protein>
    <recommendedName>
        <fullName evidence="4">Prepilin-type N-terminal cleavage/methylation domain-containing protein</fullName>
    </recommendedName>
</protein>
<sequence length="95" mass="10564">MIEHIAAIMVMSMVCLSIAAVQHTHQQLVVPARLNALAKQAGLNMVRLNRANAATRSEVILGRQHFNARIAGSWVEVRCDASDKKWRFSTSVHDD</sequence>
<name>A0ABY7WRX9_9LACO</name>
<dbReference type="EMBL" id="CP117884">
    <property type="protein sequence ID" value="WDF81875.1"/>
    <property type="molecule type" value="Genomic_DNA"/>
</dbReference>
<dbReference type="RefSeq" id="WP_274258937.1">
    <property type="nucleotide sequence ID" value="NZ_CP117884.1"/>
</dbReference>